<reference evidence="4" key="1">
    <citation type="submission" date="2013-01" db="EMBL/GenBank/DDBJ databases">
        <title>Draft Genome Sequence of a Mulberry Tree, Morus notabilis C.K. Schneid.</title>
        <authorList>
            <person name="He N."/>
            <person name="Zhao S."/>
        </authorList>
    </citation>
    <scope>NUCLEOTIDE SEQUENCE</scope>
</reference>
<evidence type="ECO:0000313" key="3">
    <source>
        <dbReference type="EMBL" id="EXB38112.1"/>
    </source>
</evidence>
<proteinExistence type="predicted"/>
<organism evidence="3 4">
    <name type="scientific">Morus notabilis</name>
    <dbReference type="NCBI Taxonomy" id="981085"/>
    <lineage>
        <taxon>Eukaryota</taxon>
        <taxon>Viridiplantae</taxon>
        <taxon>Streptophyta</taxon>
        <taxon>Embryophyta</taxon>
        <taxon>Tracheophyta</taxon>
        <taxon>Spermatophyta</taxon>
        <taxon>Magnoliopsida</taxon>
        <taxon>eudicotyledons</taxon>
        <taxon>Gunneridae</taxon>
        <taxon>Pentapetalae</taxon>
        <taxon>rosids</taxon>
        <taxon>fabids</taxon>
        <taxon>Rosales</taxon>
        <taxon>Moraceae</taxon>
        <taxon>Moreae</taxon>
        <taxon>Morus</taxon>
    </lineage>
</organism>
<dbReference type="PANTHER" id="PTHR31625">
    <property type="match status" value="1"/>
</dbReference>
<dbReference type="Proteomes" id="UP000030645">
    <property type="component" value="Unassembled WGS sequence"/>
</dbReference>
<accession>W9QIF5</accession>
<evidence type="ECO:0000256" key="1">
    <source>
        <dbReference type="ARBA" id="ARBA00022679"/>
    </source>
</evidence>
<dbReference type="EMBL" id="KE343679">
    <property type="protein sequence ID" value="EXB38112.1"/>
    <property type="molecule type" value="Genomic_DNA"/>
</dbReference>
<dbReference type="InterPro" id="IPR023213">
    <property type="entry name" value="CAT-like_dom_sf"/>
</dbReference>
<dbReference type="OrthoDB" id="1862401at2759"/>
<dbReference type="InterPro" id="IPR051504">
    <property type="entry name" value="Plant_metabolite_acyltrans"/>
</dbReference>
<gene>
    <name evidence="3" type="ORF">L484_021034</name>
</gene>
<keyword evidence="1 3" id="KW-0808">Transferase</keyword>
<evidence type="ECO:0000313" key="4">
    <source>
        <dbReference type="Proteomes" id="UP000030645"/>
    </source>
</evidence>
<sequence length="392" mass="43613">MASTLSKLKHSLSLTLQYYLPLAGTLTWPPSSPKPNVLYNPGDAISLTVAESTVEHFGHVSGDNVREASASSPLVPKLHVTETSASVMALQITMFPNSGICVGITAHHAFLDGKSTTMFMKSWAYVCRENPPLSPELMPFYDRNVVKDDIGLDMVYLNRWLEKTKSKQKVFEHWSETHVQSDLVRGNFQLTRGDIENLKKRVSRINKTSTLQKLSSFVVTSAHVLTCMVRATSSEEDRRNKVYFVVGVDYRTRLDPPVPLNYFGNCVGSHLGYVQVRDCFEEDGLAIVAGKISCLVKGLEKGVLEGAKDRLSKWGSLEPGAQVISITWSPKFGVYGIDFCFGRPKKIEIASIHRKAISLVEYRDENGGIDVGLVLKKHEIDIFASLFRINIS</sequence>
<evidence type="ECO:0000256" key="2">
    <source>
        <dbReference type="ARBA" id="ARBA00023315"/>
    </source>
</evidence>
<keyword evidence="4" id="KW-1185">Reference proteome</keyword>
<dbReference type="eggNOG" id="ENOG502QV7U">
    <property type="taxonomic scope" value="Eukaryota"/>
</dbReference>
<keyword evidence="2" id="KW-0012">Acyltransferase</keyword>
<dbReference type="AlphaFoldDB" id="W9QIF5"/>
<dbReference type="Pfam" id="PF02458">
    <property type="entry name" value="Transferase"/>
    <property type="match status" value="1"/>
</dbReference>
<dbReference type="Gene3D" id="3.30.559.10">
    <property type="entry name" value="Chloramphenicol acetyltransferase-like domain"/>
    <property type="match status" value="2"/>
</dbReference>
<dbReference type="GO" id="GO:0016747">
    <property type="term" value="F:acyltransferase activity, transferring groups other than amino-acyl groups"/>
    <property type="evidence" value="ECO:0007669"/>
    <property type="project" value="UniProtKB-ARBA"/>
</dbReference>
<dbReference type="STRING" id="981085.W9QIF5"/>
<protein>
    <submittedName>
        <fullName evidence="3">Agmatine coumaroyltransferase</fullName>
    </submittedName>
</protein>
<dbReference type="KEGG" id="mnt:21403901"/>
<name>W9QIF5_9ROSA</name>